<evidence type="ECO:0000256" key="2">
    <source>
        <dbReference type="ARBA" id="ARBA00012513"/>
    </source>
</evidence>
<evidence type="ECO:0000313" key="12">
    <source>
        <dbReference type="Proteomes" id="UP001642360"/>
    </source>
</evidence>
<dbReference type="PANTHER" id="PTHR33138">
    <property type="entry name" value="OS01G0690200 PROTEIN"/>
    <property type="match status" value="1"/>
</dbReference>
<comment type="catalytic activity">
    <reaction evidence="6">
        <text>L-seryl-[protein] + ATP = O-phospho-L-seryl-[protein] + ADP + H(+)</text>
        <dbReference type="Rhea" id="RHEA:17989"/>
        <dbReference type="Rhea" id="RHEA-COMP:9863"/>
        <dbReference type="Rhea" id="RHEA-COMP:11604"/>
        <dbReference type="ChEBI" id="CHEBI:15378"/>
        <dbReference type="ChEBI" id="CHEBI:29999"/>
        <dbReference type="ChEBI" id="CHEBI:30616"/>
        <dbReference type="ChEBI" id="CHEBI:83421"/>
        <dbReference type="ChEBI" id="CHEBI:456216"/>
        <dbReference type="EC" id="2.7.11.1"/>
    </reaction>
</comment>
<feature type="signal peptide" evidence="8">
    <location>
        <begin position="1"/>
        <end position="22"/>
    </location>
</feature>
<dbReference type="EMBL" id="CAUOFW020002058">
    <property type="protein sequence ID" value="CAK9150680.1"/>
    <property type="molecule type" value="Genomic_DNA"/>
</dbReference>
<dbReference type="Proteomes" id="UP001642360">
    <property type="component" value="Unassembled WGS sequence"/>
</dbReference>
<accession>A0ABC8S0E7</accession>
<comment type="caution">
    <text evidence="11">The sequence shown here is derived from an EMBL/GenBank/DDBJ whole genome shotgun (WGS) entry which is preliminary data.</text>
</comment>
<dbReference type="AlphaFoldDB" id="A0ABC8S0E7"/>
<evidence type="ECO:0000259" key="10">
    <source>
        <dbReference type="Pfam" id="PF14380"/>
    </source>
</evidence>
<keyword evidence="12" id="KW-1185">Reference proteome</keyword>
<organism evidence="11 12">
    <name type="scientific">Ilex paraguariensis</name>
    <name type="common">yerba mate</name>
    <dbReference type="NCBI Taxonomy" id="185542"/>
    <lineage>
        <taxon>Eukaryota</taxon>
        <taxon>Viridiplantae</taxon>
        <taxon>Streptophyta</taxon>
        <taxon>Embryophyta</taxon>
        <taxon>Tracheophyta</taxon>
        <taxon>Spermatophyta</taxon>
        <taxon>Magnoliopsida</taxon>
        <taxon>eudicotyledons</taxon>
        <taxon>Gunneridae</taxon>
        <taxon>Pentapetalae</taxon>
        <taxon>asterids</taxon>
        <taxon>campanulids</taxon>
        <taxon>Aquifoliales</taxon>
        <taxon>Aquifoliaceae</taxon>
        <taxon>Ilex</taxon>
    </lineage>
</organism>
<comment type="catalytic activity">
    <reaction evidence="5">
        <text>L-threonyl-[protein] + ATP = O-phospho-L-threonyl-[protein] + ADP + H(+)</text>
        <dbReference type="Rhea" id="RHEA:46608"/>
        <dbReference type="Rhea" id="RHEA-COMP:11060"/>
        <dbReference type="Rhea" id="RHEA-COMP:11605"/>
        <dbReference type="ChEBI" id="CHEBI:15378"/>
        <dbReference type="ChEBI" id="CHEBI:30013"/>
        <dbReference type="ChEBI" id="CHEBI:30616"/>
        <dbReference type="ChEBI" id="CHEBI:61977"/>
        <dbReference type="ChEBI" id="CHEBI:456216"/>
        <dbReference type="EC" id="2.7.11.1"/>
    </reaction>
</comment>
<dbReference type="InterPro" id="IPR025287">
    <property type="entry name" value="WAK_GUB"/>
</dbReference>
<evidence type="ECO:0000256" key="4">
    <source>
        <dbReference type="ARBA" id="ARBA00023180"/>
    </source>
</evidence>
<evidence type="ECO:0000256" key="1">
    <source>
        <dbReference type="ARBA" id="ARBA00004167"/>
    </source>
</evidence>
<comment type="subcellular location">
    <subcellularLocation>
        <location evidence="1">Membrane</location>
        <topology evidence="1">Single-pass membrane protein</topology>
    </subcellularLocation>
</comment>
<sequence>MDPNLFRPSCVFMNMLIISILSHVPMFLCQDNEQYAACGNLFHCANISSIGYPFSGQDRPAYCGHSGFRLSCIGNTPLITIQSEEYRVLEIDNGTQTLKVAREDLLNNLCPTILYNTTIDFNLFSYASNLQNLTLNYTCTGTQAEHQFDCTGNDGTTTINYFSTADTNLSVVTCDDSVLVPISQTSAQVLASPKASVNDLRAVIGRGFQLEWSAKDLSCEQCIQSGGRCGSANSSSTSFACYCTDRPYELTCNKTQIGTGNGPIATGPTAMGPIATGPSRLGPIAMGPSTNRDRTNCDGTNRDRTIAIGTNRDGTIAIGTNRDGTNYNETNQDAVKYFDDNSHRYSQF</sequence>
<feature type="chain" id="PRO_5044836329" description="non-specific serine/threonine protein kinase" evidence="8">
    <location>
        <begin position="23"/>
        <end position="348"/>
    </location>
</feature>
<dbReference type="GO" id="GO:0004674">
    <property type="term" value="F:protein serine/threonine kinase activity"/>
    <property type="evidence" value="ECO:0007669"/>
    <property type="project" value="UniProtKB-EC"/>
</dbReference>
<evidence type="ECO:0000313" key="11">
    <source>
        <dbReference type="EMBL" id="CAK9150680.1"/>
    </source>
</evidence>
<reference evidence="11 12" key="1">
    <citation type="submission" date="2024-02" db="EMBL/GenBank/DDBJ databases">
        <authorList>
            <person name="Vignale AGUSTIN F."/>
            <person name="Sosa J E."/>
            <person name="Modenutti C."/>
        </authorList>
    </citation>
    <scope>NUCLEOTIDE SEQUENCE [LARGE SCALE GENOMIC DNA]</scope>
</reference>
<dbReference type="InterPro" id="IPR032872">
    <property type="entry name" value="WAK_assoc_C"/>
</dbReference>
<dbReference type="GO" id="GO:0016020">
    <property type="term" value="C:membrane"/>
    <property type="evidence" value="ECO:0007669"/>
    <property type="project" value="UniProtKB-SubCell"/>
</dbReference>
<proteinExistence type="predicted"/>
<dbReference type="Pfam" id="PF13947">
    <property type="entry name" value="GUB_WAK_bind"/>
    <property type="match status" value="1"/>
</dbReference>
<evidence type="ECO:0000256" key="5">
    <source>
        <dbReference type="ARBA" id="ARBA00047899"/>
    </source>
</evidence>
<feature type="domain" description="Wall-associated receptor kinase galacturonan-binding" evidence="9">
    <location>
        <begin position="38"/>
        <end position="102"/>
    </location>
</feature>
<protein>
    <recommendedName>
        <fullName evidence="2">non-specific serine/threonine protein kinase</fullName>
        <ecNumber evidence="2">2.7.11.1</ecNumber>
    </recommendedName>
</protein>
<dbReference type="PANTHER" id="PTHR33138:SF72">
    <property type="entry name" value="WALL-ASSOCIATED RECEPTOR KINASE CARBOXY-TERMINAL PROTEIN"/>
    <property type="match status" value="1"/>
</dbReference>
<keyword evidence="3 8" id="KW-0732">Signal</keyword>
<evidence type="ECO:0000256" key="3">
    <source>
        <dbReference type="ARBA" id="ARBA00022729"/>
    </source>
</evidence>
<name>A0ABC8S0E7_9AQUA</name>
<dbReference type="EC" id="2.7.11.1" evidence="2"/>
<gene>
    <name evidence="11" type="ORF">ILEXP_LOCUS18834</name>
</gene>
<keyword evidence="4" id="KW-0325">Glycoprotein</keyword>
<evidence type="ECO:0000256" key="7">
    <source>
        <dbReference type="SAM" id="MobiDB-lite"/>
    </source>
</evidence>
<evidence type="ECO:0000259" key="9">
    <source>
        <dbReference type="Pfam" id="PF13947"/>
    </source>
</evidence>
<feature type="domain" description="Wall-associated receptor kinase C-terminal" evidence="10">
    <location>
        <begin position="165"/>
        <end position="246"/>
    </location>
</feature>
<evidence type="ECO:0000256" key="6">
    <source>
        <dbReference type="ARBA" id="ARBA00048679"/>
    </source>
</evidence>
<dbReference type="Pfam" id="PF14380">
    <property type="entry name" value="WAK_assoc"/>
    <property type="match status" value="1"/>
</dbReference>
<feature type="region of interest" description="Disordered" evidence="7">
    <location>
        <begin position="287"/>
        <end position="306"/>
    </location>
</feature>
<evidence type="ECO:0000256" key="8">
    <source>
        <dbReference type="SAM" id="SignalP"/>
    </source>
</evidence>
<feature type="compositionally biased region" description="Basic and acidic residues" evidence="7">
    <location>
        <begin position="291"/>
        <end position="305"/>
    </location>
</feature>